<comment type="caution">
    <text evidence="3">The sequence shown here is derived from an EMBL/GenBank/DDBJ whole genome shotgun (WGS) entry which is preliminary data.</text>
</comment>
<dbReference type="Pfam" id="PF00480">
    <property type="entry name" value="ROK"/>
    <property type="match status" value="1"/>
</dbReference>
<sequence>MLATLVSFYNPSLFVIGGGVAKAGDLLLATIRQNVYQRSLPLATRELRIEQSALHDRAGLTGAAFMVHDELFTPSALPDGSTPPRPTNNPGLAEISARVRPGRGRRRKKHGQPQQLWDCPSCAP</sequence>
<name>A0A561V7Q8_9PSEU</name>
<dbReference type="InterPro" id="IPR043129">
    <property type="entry name" value="ATPase_NBD"/>
</dbReference>
<reference evidence="3 4" key="1">
    <citation type="submission" date="2019-06" db="EMBL/GenBank/DDBJ databases">
        <title>Sequencing the genomes of 1000 actinobacteria strains.</title>
        <authorList>
            <person name="Klenk H.-P."/>
        </authorList>
    </citation>
    <scope>NUCLEOTIDE SEQUENCE [LARGE SCALE GENOMIC DNA]</scope>
    <source>
        <strain evidence="3 4">DSM 46699</strain>
    </source>
</reference>
<evidence type="ECO:0000256" key="2">
    <source>
        <dbReference type="SAM" id="MobiDB-lite"/>
    </source>
</evidence>
<gene>
    <name evidence="3" type="ORF">FHU35_11259</name>
</gene>
<dbReference type="SUPFAM" id="SSF53067">
    <property type="entry name" value="Actin-like ATPase domain"/>
    <property type="match status" value="1"/>
</dbReference>
<feature type="compositionally biased region" description="Basic residues" evidence="2">
    <location>
        <begin position="100"/>
        <end position="111"/>
    </location>
</feature>
<dbReference type="AlphaFoldDB" id="A0A561V7Q8"/>
<comment type="similarity">
    <text evidence="1">Belongs to the ROK (NagC/XylR) family.</text>
</comment>
<protein>
    <submittedName>
        <fullName evidence="3">ROK family protein</fullName>
    </submittedName>
</protein>
<dbReference type="Gene3D" id="3.30.420.40">
    <property type="match status" value="1"/>
</dbReference>
<keyword evidence="4" id="KW-1185">Reference proteome</keyword>
<proteinExistence type="inferred from homology"/>
<dbReference type="Proteomes" id="UP000316184">
    <property type="component" value="Unassembled WGS sequence"/>
</dbReference>
<dbReference type="PANTHER" id="PTHR18964:SF173">
    <property type="entry name" value="GLUCOKINASE"/>
    <property type="match status" value="1"/>
</dbReference>
<accession>A0A561V7Q8</accession>
<evidence type="ECO:0000256" key="1">
    <source>
        <dbReference type="ARBA" id="ARBA00006479"/>
    </source>
</evidence>
<evidence type="ECO:0000313" key="3">
    <source>
        <dbReference type="EMBL" id="TWG07642.1"/>
    </source>
</evidence>
<dbReference type="PANTHER" id="PTHR18964">
    <property type="entry name" value="ROK (REPRESSOR, ORF, KINASE) FAMILY"/>
    <property type="match status" value="1"/>
</dbReference>
<dbReference type="CDD" id="cd23763">
    <property type="entry name" value="ASKHA_ATPase_ROK"/>
    <property type="match status" value="1"/>
</dbReference>
<dbReference type="RefSeq" id="WP_425474088.1">
    <property type="nucleotide sequence ID" value="NZ_VIWX01000001.1"/>
</dbReference>
<evidence type="ECO:0000313" key="4">
    <source>
        <dbReference type="Proteomes" id="UP000316184"/>
    </source>
</evidence>
<organism evidence="3 4">
    <name type="scientific">Saccharopolyspora dendranthemae</name>
    <dbReference type="NCBI Taxonomy" id="1181886"/>
    <lineage>
        <taxon>Bacteria</taxon>
        <taxon>Bacillati</taxon>
        <taxon>Actinomycetota</taxon>
        <taxon>Actinomycetes</taxon>
        <taxon>Pseudonocardiales</taxon>
        <taxon>Pseudonocardiaceae</taxon>
        <taxon>Saccharopolyspora</taxon>
    </lineage>
</organism>
<feature type="region of interest" description="Disordered" evidence="2">
    <location>
        <begin position="74"/>
        <end position="124"/>
    </location>
</feature>
<dbReference type="EMBL" id="VIWX01000001">
    <property type="protein sequence ID" value="TWG07642.1"/>
    <property type="molecule type" value="Genomic_DNA"/>
</dbReference>
<dbReference type="InterPro" id="IPR000600">
    <property type="entry name" value="ROK"/>
</dbReference>